<protein>
    <submittedName>
        <fullName evidence="8">EamA-like transporter family protein</fullName>
    </submittedName>
</protein>
<keyword evidence="9" id="KW-1185">Reference proteome</keyword>
<feature type="transmembrane region" description="Helical" evidence="6">
    <location>
        <begin position="137"/>
        <end position="158"/>
    </location>
</feature>
<reference evidence="8 9" key="1">
    <citation type="journal article" date="2014" name="FEMS Microbiol. Lett.">
        <title>Draft genome sequences of three Holospora species (Holospora obtusa, Holospora undulata, and Holospora elegans), endonuclear symbiotic bacteria of the ciliate Paramecium caudatum.</title>
        <authorList>
            <person name="Dohra H."/>
            <person name="Tanaka K."/>
            <person name="Suzuki T."/>
            <person name="Fujishima M."/>
            <person name="Suzuki H."/>
        </authorList>
    </citation>
    <scope>NUCLEOTIDE SEQUENCE [LARGE SCALE GENOMIC DNA]</scope>
    <source>
        <strain evidence="8 9">F1</strain>
    </source>
</reference>
<dbReference type="RefSeq" id="WP_024161256.1">
    <property type="nucleotide sequence ID" value="NZ_AWTR02000085.1"/>
</dbReference>
<evidence type="ECO:0000256" key="3">
    <source>
        <dbReference type="ARBA" id="ARBA00022692"/>
    </source>
</evidence>
<dbReference type="Pfam" id="PF00892">
    <property type="entry name" value="EamA"/>
    <property type="match status" value="1"/>
</dbReference>
<feature type="transmembrane region" description="Helical" evidence="6">
    <location>
        <begin position="84"/>
        <end position="100"/>
    </location>
</feature>
<feature type="transmembrane region" description="Helical" evidence="6">
    <location>
        <begin position="200"/>
        <end position="222"/>
    </location>
</feature>
<dbReference type="AlphaFoldDB" id="W6TDU9"/>
<evidence type="ECO:0000313" key="8">
    <source>
        <dbReference type="EMBL" id="ETZ06774.1"/>
    </source>
</evidence>
<evidence type="ECO:0000256" key="2">
    <source>
        <dbReference type="ARBA" id="ARBA00009853"/>
    </source>
</evidence>
<keyword evidence="4 6" id="KW-1133">Transmembrane helix</keyword>
<dbReference type="InterPro" id="IPR000620">
    <property type="entry name" value="EamA_dom"/>
</dbReference>
<feature type="domain" description="EamA" evidence="7">
    <location>
        <begin position="31"/>
        <end position="149"/>
    </location>
</feature>
<comment type="similarity">
    <text evidence="2">Belongs to the drug/metabolite transporter (DMT) superfamily. 10 TMS drug/metabolite exporter (DME) (TC 2.A.7.3) family.</text>
</comment>
<organism evidence="8 9">
    <name type="scientific">Holospora obtusa F1</name>
    <dbReference type="NCBI Taxonomy" id="1399147"/>
    <lineage>
        <taxon>Bacteria</taxon>
        <taxon>Pseudomonadati</taxon>
        <taxon>Pseudomonadota</taxon>
        <taxon>Alphaproteobacteria</taxon>
        <taxon>Holosporales</taxon>
        <taxon>Holosporaceae</taxon>
        <taxon>Holospora</taxon>
    </lineage>
</organism>
<evidence type="ECO:0000313" key="9">
    <source>
        <dbReference type="Proteomes" id="UP000019112"/>
    </source>
</evidence>
<evidence type="ECO:0000256" key="5">
    <source>
        <dbReference type="ARBA" id="ARBA00023136"/>
    </source>
</evidence>
<comment type="subcellular location">
    <subcellularLocation>
        <location evidence="1">Membrane</location>
        <topology evidence="1">Multi-pass membrane protein</topology>
    </subcellularLocation>
</comment>
<feature type="transmembrane region" description="Helical" evidence="6">
    <location>
        <begin position="247"/>
        <end position="265"/>
    </location>
</feature>
<evidence type="ECO:0000259" key="7">
    <source>
        <dbReference type="Pfam" id="PF00892"/>
    </source>
</evidence>
<dbReference type="Proteomes" id="UP000019112">
    <property type="component" value="Unassembled WGS sequence"/>
</dbReference>
<evidence type="ECO:0000256" key="6">
    <source>
        <dbReference type="SAM" id="Phobius"/>
    </source>
</evidence>
<dbReference type="SUPFAM" id="SSF103481">
    <property type="entry name" value="Multidrug resistance efflux transporter EmrE"/>
    <property type="match status" value="2"/>
</dbReference>
<comment type="caution">
    <text evidence="8">The sequence shown here is derived from an EMBL/GenBank/DDBJ whole genome shotgun (WGS) entry which is preliminary data.</text>
</comment>
<feature type="transmembrane region" description="Helical" evidence="6">
    <location>
        <begin position="50"/>
        <end position="72"/>
    </location>
</feature>
<evidence type="ECO:0000256" key="1">
    <source>
        <dbReference type="ARBA" id="ARBA00004141"/>
    </source>
</evidence>
<dbReference type="PANTHER" id="PTHR22911:SF6">
    <property type="entry name" value="SOLUTE CARRIER FAMILY 35 MEMBER G1"/>
    <property type="match status" value="1"/>
</dbReference>
<dbReference type="GO" id="GO:0016020">
    <property type="term" value="C:membrane"/>
    <property type="evidence" value="ECO:0007669"/>
    <property type="project" value="UniProtKB-SubCell"/>
</dbReference>
<keyword evidence="3 6" id="KW-0812">Transmembrane</keyword>
<accession>W6TDU9</accession>
<name>W6TDU9_HOLOB</name>
<dbReference type="PANTHER" id="PTHR22911">
    <property type="entry name" value="ACYL-MALONYL CONDENSING ENZYME-RELATED"/>
    <property type="match status" value="1"/>
</dbReference>
<dbReference type="STRING" id="1399147.P618_201065"/>
<dbReference type="InterPro" id="IPR037185">
    <property type="entry name" value="EmrE-like"/>
</dbReference>
<dbReference type="OrthoDB" id="7165334at2"/>
<keyword evidence="5 6" id="KW-0472">Membrane</keyword>
<evidence type="ECO:0000256" key="4">
    <source>
        <dbReference type="ARBA" id="ARBA00022989"/>
    </source>
</evidence>
<gene>
    <name evidence="8" type="ORF">P618_201065</name>
</gene>
<feature type="transmembrane region" description="Helical" evidence="6">
    <location>
        <begin position="274"/>
        <end position="296"/>
    </location>
</feature>
<sequence length="323" mass="36320">MLSLILKLLSPLNYCITDFNLMSWTAIGYKIGSCLGFSCLNVAIKSANFPVLWVVFIQNFGAFFWVCLGFGFKVDFKIFRPLSLLRGVLSLAGVLLWTSSLKHFSLFQMICLGLFSPCATIFLAVLILQESLTWRRIAAITVSLLGGSLIHCGKSVFALSLENFLQFRNIPLLPFLAIFCFSASNIVAKKMLKRSSPEEVGCSVFALTALGTALCILIEYVWRPFFLSATTRLTLQEMLNLLFLKKFLKNFVILGSLTFLSHILMNRALALHRVLFLLPFGATRPMISAFLGWYFFNEPWPSLWMWTGSAAMIVAIVLLSQER</sequence>
<feature type="transmembrane region" description="Helical" evidence="6">
    <location>
        <begin position="170"/>
        <end position="188"/>
    </location>
</feature>
<feature type="transmembrane region" description="Helical" evidence="6">
    <location>
        <begin position="106"/>
        <end position="128"/>
    </location>
</feature>
<feature type="transmembrane region" description="Helical" evidence="6">
    <location>
        <begin position="302"/>
        <end position="320"/>
    </location>
</feature>
<proteinExistence type="inferred from homology"/>
<dbReference type="EMBL" id="AWTR02000085">
    <property type="protein sequence ID" value="ETZ06774.1"/>
    <property type="molecule type" value="Genomic_DNA"/>
</dbReference>